<dbReference type="InterPro" id="IPR058637">
    <property type="entry name" value="YknX-like_C"/>
</dbReference>
<dbReference type="Gene3D" id="2.40.30.170">
    <property type="match status" value="1"/>
</dbReference>
<dbReference type="EMBL" id="CP155571">
    <property type="protein sequence ID" value="XFO70966.1"/>
    <property type="molecule type" value="Genomic_DNA"/>
</dbReference>
<evidence type="ECO:0000259" key="4">
    <source>
        <dbReference type="Pfam" id="PF25989"/>
    </source>
</evidence>
<dbReference type="PANTHER" id="PTHR30469">
    <property type="entry name" value="MULTIDRUG RESISTANCE PROTEIN MDTA"/>
    <property type="match status" value="1"/>
</dbReference>
<keyword evidence="3" id="KW-0472">Membrane</keyword>
<evidence type="ECO:0000256" key="3">
    <source>
        <dbReference type="SAM" id="Phobius"/>
    </source>
</evidence>
<reference evidence="5" key="1">
    <citation type="submission" date="2024-05" db="EMBL/GenBank/DDBJ databases">
        <title>Isolation and characterization of Sporomusa carbonis sp. nov., a carboxydotrophic hydrogenogen in the genus of Sporomusa isolated from a charcoal burning pile.</title>
        <authorList>
            <person name="Boeer T."/>
            <person name="Rosenbaum F."/>
            <person name="Eysell L."/>
            <person name="Mueller V."/>
            <person name="Daniel R."/>
            <person name="Poehlein A."/>
        </authorList>
    </citation>
    <scope>NUCLEOTIDE SEQUENCE [LARGE SCALE GENOMIC DNA]</scope>
    <source>
        <strain evidence="5">DSM 3132</strain>
    </source>
</reference>
<gene>
    <name evidence="5" type="primary">macA_4</name>
    <name evidence="5" type="ORF">SPACI_009660</name>
</gene>
<dbReference type="RefSeq" id="WP_093793640.1">
    <property type="nucleotide sequence ID" value="NZ_CP155571.1"/>
</dbReference>
<dbReference type="Gene3D" id="2.40.50.100">
    <property type="match status" value="1"/>
</dbReference>
<keyword evidence="3" id="KW-1133">Transmembrane helix</keyword>
<name>A0ABZ3IYU2_SPOA4</name>
<feature type="domain" description="YknX-like C-terminal permuted SH3-like" evidence="4">
    <location>
        <begin position="319"/>
        <end position="388"/>
    </location>
</feature>
<feature type="transmembrane region" description="Helical" evidence="3">
    <location>
        <begin position="12"/>
        <end position="30"/>
    </location>
</feature>
<sequence>MLRTWLTKWKRPLVAVCALAVIGGSGWFLYTKGPLGPPKVTVAKAHKENLKPAVFGIGTVEARLAYTVGPTQAGRVLSVLADHGDVVQAGQVLGEIDPVDLNPKVQSAAAAVAKAQSSVAVSEAQVRDTYSRNALAQTNAKRYNDLLAAQAISAELADSKQNEANAAQAAYESAQASLAAAREEVARAASDQNALVSQRTNLQLVSPVNGIIVSRDAEPGTTVVAGQSVFHLVDPATLWVRTRIDQSRFYGIAIGQPASIVLRSRQTAPLVGKVARLEVQGDNVTEERFVDVMFSDLAGLIPLGELAEVTIDLPPVTDALVVPTAAVKRIDKQNGVWIVDNGHLRFQPVTIGAQTLDGQTQIIDGLNPGDAVVIYSPKQLTDGMSVRVEKKP</sequence>
<evidence type="ECO:0000256" key="1">
    <source>
        <dbReference type="ARBA" id="ARBA00009477"/>
    </source>
</evidence>
<evidence type="ECO:0000313" key="5">
    <source>
        <dbReference type="EMBL" id="XFO70966.1"/>
    </source>
</evidence>
<feature type="coiled-coil region" evidence="2">
    <location>
        <begin position="157"/>
        <end position="191"/>
    </location>
</feature>
<keyword evidence="3" id="KW-0812">Transmembrane</keyword>
<dbReference type="InterPro" id="IPR006143">
    <property type="entry name" value="RND_pump_MFP"/>
</dbReference>
<accession>A0ABZ3IYU2</accession>
<comment type="similarity">
    <text evidence="1">Belongs to the membrane fusion protein (MFP) (TC 8.A.1) family.</text>
</comment>
<protein>
    <submittedName>
        <fullName evidence="5">Macrolide export protein MacA</fullName>
    </submittedName>
</protein>
<dbReference type="Gene3D" id="2.40.420.20">
    <property type="match status" value="1"/>
</dbReference>
<dbReference type="Pfam" id="PF25989">
    <property type="entry name" value="YknX_C"/>
    <property type="match status" value="1"/>
</dbReference>
<keyword evidence="2" id="KW-0175">Coiled coil</keyword>
<dbReference type="Gene3D" id="1.10.287.470">
    <property type="entry name" value="Helix hairpin bin"/>
    <property type="match status" value="1"/>
</dbReference>
<evidence type="ECO:0000313" key="6">
    <source>
        <dbReference type="Proteomes" id="UP000216052"/>
    </source>
</evidence>
<dbReference type="SUPFAM" id="SSF111369">
    <property type="entry name" value="HlyD-like secretion proteins"/>
    <property type="match status" value="1"/>
</dbReference>
<organism evidence="5 6">
    <name type="scientific">Sporomusa acidovorans (strain ATCC 49682 / DSM 3132 / Mol)</name>
    <dbReference type="NCBI Taxonomy" id="1123286"/>
    <lineage>
        <taxon>Bacteria</taxon>
        <taxon>Bacillati</taxon>
        <taxon>Bacillota</taxon>
        <taxon>Negativicutes</taxon>
        <taxon>Selenomonadales</taxon>
        <taxon>Sporomusaceae</taxon>
        <taxon>Sporomusa</taxon>
    </lineage>
</organism>
<proteinExistence type="inferred from homology"/>
<keyword evidence="6" id="KW-1185">Reference proteome</keyword>
<evidence type="ECO:0000256" key="2">
    <source>
        <dbReference type="SAM" id="Coils"/>
    </source>
</evidence>
<dbReference type="Proteomes" id="UP000216052">
    <property type="component" value="Chromosome"/>
</dbReference>
<dbReference type="NCBIfam" id="TIGR01730">
    <property type="entry name" value="RND_mfp"/>
    <property type="match status" value="1"/>
</dbReference>